<sequence length="319" mass="35878">MKNRLICVGMICVFMLFAWGVVPPTASANSLVSSDQLEFAFQGISIGDSATDVTSTLGEPQRTTVSRYGFEWRTYHNNYNDFVMVGIDDQDKVVGLYSNSTNWTSKSGIHVGSSQTEVREAFGTPLTYIFKSGTNYKIDDCTKCDVYQLENSYATVFYDQYQDYQVTSTLLIDYDVEQAFRWYDALNVPNLEESLRVQNFDLVNAVRVREGLTPYIWDDKIAGTAQDHSEDMATNNFYSHVNKNGEGVADRVKQDGISFKVVGENIAMLPRSAIYVHEGWMNSSGHRSNILGSYQYIGVGVAANRGGNLYWTQDFYTSP</sequence>
<feature type="domain" description="SCP" evidence="2">
    <location>
        <begin position="200"/>
        <end position="315"/>
    </location>
</feature>
<dbReference type="InterPro" id="IPR014044">
    <property type="entry name" value="CAP_dom"/>
</dbReference>
<dbReference type="Pfam" id="PF00188">
    <property type="entry name" value="CAP"/>
    <property type="match status" value="1"/>
</dbReference>
<feature type="signal peptide" evidence="1">
    <location>
        <begin position="1"/>
        <end position="28"/>
    </location>
</feature>
<name>A0A1I6PR46_9BACL</name>
<dbReference type="CDD" id="cd05379">
    <property type="entry name" value="CAP_bacterial"/>
    <property type="match status" value="1"/>
</dbReference>
<feature type="domain" description="CAP-associated" evidence="3">
    <location>
        <begin position="46"/>
        <end position="183"/>
    </location>
</feature>
<evidence type="ECO:0000259" key="3">
    <source>
        <dbReference type="Pfam" id="PF14504"/>
    </source>
</evidence>
<evidence type="ECO:0000313" key="4">
    <source>
        <dbReference type="EMBL" id="SFS42677.1"/>
    </source>
</evidence>
<dbReference type="InterPro" id="IPR029410">
    <property type="entry name" value="CAP_assoc"/>
</dbReference>
<keyword evidence="5" id="KW-1185">Reference proteome</keyword>
<keyword evidence="1" id="KW-0732">Signal</keyword>
<evidence type="ECO:0000256" key="1">
    <source>
        <dbReference type="SAM" id="SignalP"/>
    </source>
</evidence>
<dbReference type="Pfam" id="PF14504">
    <property type="entry name" value="CAP_assoc_N"/>
    <property type="match status" value="1"/>
</dbReference>
<dbReference type="InterPro" id="IPR035940">
    <property type="entry name" value="CAP_sf"/>
</dbReference>
<gene>
    <name evidence="4" type="ORF">SAMN05444972_10279</name>
</gene>
<reference evidence="5" key="1">
    <citation type="submission" date="2016-10" db="EMBL/GenBank/DDBJ databases">
        <authorList>
            <person name="Varghese N."/>
            <person name="Submissions S."/>
        </authorList>
    </citation>
    <scope>NUCLEOTIDE SEQUENCE [LARGE SCALE GENOMIC DNA]</scope>
    <source>
        <strain evidence="5">DSM 45789</strain>
    </source>
</reference>
<dbReference type="Gene3D" id="3.40.33.10">
    <property type="entry name" value="CAP"/>
    <property type="match status" value="1"/>
</dbReference>
<dbReference type="OrthoDB" id="9783944at2"/>
<dbReference type="EMBL" id="FPAA01000002">
    <property type="protein sequence ID" value="SFS42677.1"/>
    <property type="molecule type" value="Genomic_DNA"/>
</dbReference>
<organism evidence="4 5">
    <name type="scientific">Marininema halotolerans</name>
    <dbReference type="NCBI Taxonomy" id="1155944"/>
    <lineage>
        <taxon>Bacteria</taxon>
        <taxon>Bacillati</taxon>
        <taxon>Bacillota</taxon>
        <taxon>Bacilli</taxon>
        <taxon>Bacillales</taxon>
        <taxon>Thermoactinomycetaceae</taxon>
        <taxon>Marininema</taxon>
    </lineage>
</organism>
<dbReference type="PANTHER" id="PTHR31157:SF1">
    <property type="entry name" value="SCP DOMAIN-CONTAINING PROTEIN"/>
    <property type="match status" value="1"/>
</dbReference>
<protein>
    <submittedName>
        <fullName evidence="4">Cysteine-rich secretory protein family protein</fullName>
    </submittedName>
</protein>
<dbReference type="PANTHER" id="PTHR31157">
    <property type="entry name" value="SCP DOMAIN-CONTAINING PROTEIN"/>
    <property type="match status" value="1"/>
</dbReference>
<evidence type="ECO:0000259" key="2">
    <source>
        <dbReference type="Pfam" id="PF00188"/>
    </source>
</evidence>
<dbReference type="AlphaFoldDB" id="A0A1I6PR46"/>
<dbReference type="SUPFAM" id="SSF55797">
    <property type="entry name" value="PR-1-like"/>
    <property type="match status" value="1"/>
</dbReference>
<feature type="chain" id="PRO_5009303912" evidence="1">
    <location>
        <begin position="29"/>
        <end position="319"/>
    </location>
</feature>
<accession>A0A1I6PR46</accession>
<evidence type="ECO:0000313" key="5">
    <source>
        <dbReference type="Proteomes" id="UP000198660"/>
    </source>
</evidence>
<proteinExistence type="predicted"/>
<dbReference type="Proteomes" id="UP000198660">
    <property type="component" value="Unassembled WGS sequence"/>
</dbReference>